<dbReference type="PANTHER" id="PTHR30572">
    <property type="entry name" value="MEMBRANE COMPONENT OF TRANSPORTER-RELATED"/>
    <property type="match status" value="1"/>
</dbReference>
<sequence>MLKNYLNVLRRNFARNKAFTLINILGLTMGITCSLIMFLVVKQEFSFNRYHSNLDSLYRIGHRDVVDGREYTQGGLPLVMPPSIKEEIVGLKDITLVAHEAYGLISATDNTGKVNHYEEDPELVYVEPNFFRMFDWKVLEGVVEGEALAEPNVVALSKTLAEKYFPGESAMGKTIRLNKTLDLKVIAILEDARKDSDFPFGIFISMETKRTQNPDDFNEWGSISSDNVAFVQLENNVTPEQIDAQFPDFVEKHWNKDRREQTTFLLTPMTEYHFDERFSNFSQRIIPKTMLITYIIIGAFLIVTACVNFINMSTAMSVKRSKEVGMRKVLGSDRKQLVMRFLGETFVITLIATLLSMAITERLLPMVINDFMGIEIPFSPISDPALLLYLLGVLVTVSLFAGLYPAFVLSSAKPITALKGGSAQTKGGMGFRRFLVFFQFFICQVLIFGTVVAVTQMNYFLNVDMGYDQEWILNIGLAKRDKQALDLWDSEIQNIPGVNNYSFNYRPPFSGSISATDAYVYSNDTTRDALTTHVKMADANYLETYGLTLLAGKWLNDSDTTNQYVVNETFLKKVGLEPEEAIFKTIQVWGKKAPIVGVVKDYHVSTLSQAIEPVTMFNDARSYRTLGVRVNPANAESVVAALEEIWYQVNEEYEFSYQYVDDQLVDYYEMEQKMSQMLTVFAGIAIFIGCLGLYGLVSFMANQKAKEIGIRKVLGASVANIMQKFSLEFILLVGVAFLLAAPLAYYFMNVWLNQYEYRISIGPVVFAVSILASLIIAMLTTGYRSMRAATANPVQSLRDE</sequence>
<dbReference type="STRING" id="333140.AWW68_16950"/>
<dbReference type="Proteomes" id="UP000075606">
    <property type="component" value="Unassembled WGS sequence"/>
</dbReference>
<feature type="transmembrane region" description="Helical" evidence="6">
    <location>
        <begin position="337"/>
        <end position="359"/>
    </location>
</feature>
<dbReference type="InterPro" id="IPR003838">
    <property type="entry name" value="ABC3_permease_C"/>
</dbReference>
<evidence type="ECO:0000313" key="9">
    <source>
        <dbReference type="EMBL" id="KYG72592.1"/>
    </source>
</evidence>
<reference evidence="9 10" key="1">
    <citation type="submission" date="2016-01" db="EMBL/GenBank/DDBJ databases">
        <title>Genome sequencing of Roseivirga spongicola UST030701-084.</title>
        <authorList>
            <person name="Selvaratnam C."/>
            <person name="Thevarajoo S."/>
            <person name="Goh K.M."/>
            <person name="Ee R."/>
            <person name="Chan K.-G."/>
            <person name="Chong C.S."/>
        </authorList>
    </citation>
    <scope>NUCLEOTIDE SEQUENCE [LARGE SCALE GENOMIC DNA]</scope>
    <source>
        <strain evidence="9 10">UST030701-084</strain>
    </source>
</reference>
<comment type="caution">
    <text evidence="9">The sequence shown here is derived from an EMBL/GenBank/DDBJ whole genome shotgun (WGS) entry which is preliminary data.</text>
</comment>
<dbReference type="AlphaFoldDB" id="A0A150X1Z4"/>
<evidence type="ECO:0000256" key="3">
    <source>
        <dbReference type="ARBA" id="ARBA00022692"/>
    </source>
</evidence>
<keyword evidence="10" id="KW-1185">Reference proteome</keyword>
<evidence type="ECO:0000256" key="2">
    <source>
        <dbReference type="ARBA" id="ARBA00022475"/>
    </source>
</evidence>
<dbReference type="InterPro" id="IPR050250">
    <property type="entry name" value="Macrolide_Exporter_MacB"/>
</dbReference>
<feature type="transmembrane region" description="Helical" evidence="6">
    <location>
        <begin position="21"/>
        <end position="41"/>
    </location>
</feature>
<name>A0A150X1Z4_9BACT</name>
<accession>A0A150X1Z4</accession>
<dbReference type="GO" id="GO:0005886">
    <property type="term" value="C:plasma membrane"/>
    <property type="evidence" value="ECO:0007669"/>
    <property type="project" value="UniProtKB-SubCell"/>
</dbReference>
<evidence type="ECO:0000259" key="7">
    <source>
        <dbReference type="Pfam" id="PF02687"/>
    </source>
</evidence>
<comment type="subcellular location">
    <subcellularLocation>
        <location evidence="1">Cell membrane</location>
        <topology evidence="1">Multi-pass membrane protein</topology>
    </subcellularLocation>
</comment>
<dbReference type="Pfam" id="PF02687">
    <property type="entry name" value="FtsX"/>
    <property type="match status" value="2"/>
</dbReference>
<protein>
    <recommendedName>
        <fullName evidence="11">Cell division protein FtsX</fullName>
    </recommendedName>
</protein>
<feature type="transmembrane region" description="Helical" evidence="6">
    <location>
        <begin position="760"/>
        <end position="779"/>
    </location>
</feature>
<dbReference type="GO" id="GO:0022857">
    <property type="term" value="F:transmembrane transporter activity"/>
    <property type="evidence" value="ECO:0007669"/>
    <property type="project" value="TreeGrafter"/>
</dbReference>
<keyword evidence="3 6" id="KW-0812">Transmembrane</keyword>
<dbReference type="PANTHER" id="PTHR30572:SF18">
    <property type="entry name" value="ABC-TYPE MACROLIDE FAMILY EXPORT SYSTEM PERMEASE COMPONENT 2"/>
    <property type="match status" value="1"/>
</dbReference>
<feature type="domain" description="MacB-like periplasmic core" evidence="8">
    <location>
        <begin position="20"/>
        <end position="246"/>
    </location>
</feature>
<keyword evidence="2" id="KW-1003">Cell membrane</keyword>
<keyword evidence="4 6" id="KW-1133">Transmembrane helix</keyword>
<dbReference type="InterPro" id="IPR025857">
    <property type="entry name" value="MacB_PCD"/>
</dbReference>
<evidence type="ECO:0000256" key="4">
    <source>
        <dbReference type="ARBA" id="ARBA00022989"/>
    </source>
</evidence>
<evidence type="ECO:0000256" key="1">
    <source>
        <dbReference type="ARBA" id="ARBA00004651"/>
    </source>
</evidence>
<evidence type="ECO:0008006" key="11">
    <source>
        <dbReference type="Google" id="ProtNLM"/>
    </source>
</evidence>
<feature type="transmembrane region" description="Helical" evidence="6">
    <location>
        <begin position="291"/>
        <end position="316"/>
    </location>
</feature>
<feature type="domain" description="MacB-like periplasmic core" evidence="8">
    <location>
        <begin position="515"/>
        <end position="644"/>
    </location>
</feature>
<dbReference type="EMBL" id="LRPC01000029">
    <property type="protein sequence ID" value="KYG72592.1"/>
    <property type="molecule type" value="Genomic_DNA"/>
</dbReference>
<feature type="domain" description="ABC3 transporter permease C-terminal" evidence="7">
    <location>
        <begin position="295"/>
        <end position="413"/>
    </location>
</feature>
<keyword evidence="5 6" id="KW-0472">Membrane</keyword>
<evidence type="ECO:0000259" key="8">
    <source>
        <dbReference type="Pfam" id="PF12704"/>
    </source>
</evidence>
<evidence type="ECO:0000256" key="5">
    <source>
        <dbReference type="ARBA" id="ARBA00023136"/>
    </source>
</evidence>
<feature type="transmembrane region" description="Helical" evidence="6">
    <location>
        <begin position="434"/>
        <end position="454"/>
    </location>
</feature>
<gene>
    <name evidence="9" type="ORF">AWW68_16950</name>
</gene>
<organism evidence="9 10">
    <name type="scientific">Roseivirga spongicola</name>
    <dbReference type="NCBI Taxonomy" id="333140"/>
    <lineage>
        <taxon>Bacteria</taxon>
        <taxon>Pseudomonadati</taxon>
        <taxon>Bacteroidota</taxon>
        <taxon>Cytophagia</taxon>
        <taxon>Cytophagales</taxon>
        <taxon>Roseivirgaceae</taxon>
        <taxon>Roseivirga</taxon>
    </lineage>
</organism>
<dbReference type="OrthoDB" id="5933722at2"/>
<feature type="transmembrane region" description="Helical" evidence="6">
    <location>
        <begin position="677"/>
        <end position="701"/>
    </location>
</feature>
<feature type="domain" description="ABC3 transporter permease C-terminal" evidence="7">
    <location>
        <begin position="680"/>
        <end position="793"/>
    </location>
</feature>
<evidence type="ECO:0000313" key="10">
    <source>
        <dbReference type="Proteomes" id="UP000075606"/>
    </source>
</evidence>
<evidence type="ECO:0000256" key="6">
    <source>
        <dbReference type="SAM" id="Phobius"/>
    </source>
</evidence>
<feature type="transmembrane region" description="Helical" evidence="6">
    <location>
        <begin position="386"/>
        <end position="409"/>
    </location>
</feature>
<dbReference type="RefSeq" id="WP_068224482.1">
    <property type="nucleotide sequence ID" value="NZ_CP139724.1"/>
</dbReference>
<proteinExistence type="predicted"/>
<dbReference type="Pfam" id="PF12704">
    <property type="entry name" value="MacB_PCD"/>
    <property type="match status" value="2"/>
</dbReference>
<feature type="transmembrane region" description="Helical" evidence="6">
    <location>
        <begin position="729"/>
        <end position="748"/>
    </location>
</feature>